<evidence type="ECO:0000256" key="3">
    <source>
        <dbReference type="ARBA" id="ARBA00023163"/>
    </source>
</evidence>
<proteinExistence type="predicted"/>
<dbReference type="STRING" id="887929.HMP0721_0588"/>
<sequence length="246" mass="27768">MQNSDERNKKMGLEKISEYKKKMRLTTKELSNRSGIPISTLSKLLTGESNNPTLKNLQALANVFECSLNDFGALDTFDLSISNSEREQIRKIRKMDPYGRKAVNTLIDIEFERILQKEPNSDVARWVDLPFQLLKASAGSGQFLDAENFEMRAFKNPPVSADFALKISGDSMEPKFSDEETVFVHQQPDLEDGQIGIFVFNGEGYIKQMDRKGHSLISLNTKYDPILITGSDQFRIVGKVVGKAQH</sequence>
<dbReference type="eggNOG" id="COG2932">
    <property type="taxonomic scope" value="Bacteria"/>
</dbReference>
<evidence type="ECO:0000256" key="1">
    <source>
        <dbReference type="ARBA" id="ARBA00023015"/>
    </source>
</evidence>
<keyword evidence="3" id="KW-0804">Transcription</keyword>
<dbReference type="Pfam" id="PF00717">
    <property type="entry name" value="Peptidase_S24"/>
    <property type="match status" value="1"/>
</dbReference>
<dbReference type="InterPro" id="IPR015927">
    <property type="entry name" value="Peptidase_S24_S26A/B/C"/>
</dbReference>
<dbReference type="InterPro" id="IPR001387">
    <property type="entry name" value="Cro/C1-type_HTH"/>
</dbReference>
<protein>
    <submittedName>
        <fullName evidence="5">Peptidase S24-like protein</fullName>
    </submittedName>
</protein>
<keyword evidence="2" id="KW-0238">DNA-binding</keyword>
<dbReference type="HOGENOM" id="CLU_066192_1_1_9"/>
<dbReference type="Gene3D" id="2.10.109.10">
    <property type="entry name" value="Umud Fragment, subunit A"/>
    <property type="match status" value="1"/>
</dbReference>
<keyword evidence="6" id="KW-1185">Reference proteome</keyword>
<accession>E6MF05</accession>
<dbReference type="GO" id="GO:0003677">
    <property type="term" value="F:DNA binding"/>
    <property type="evidence" value="ECO:0007669"/>
    <property type="project" value="UniProtKB-KW"/>
</dbReference>
<dbReference type="InterPro" id="IPR039418">
    <property type="entry name" value="LexA-like"/>
</dbReference>
<dbReference type="EMBL" id="AEQN01000010">
    <property type="protein sequence ID" value="EFV02355.1"/>
    <property type="molecule type" value="Genomic_DNA"/>
</dbReference>
<dbReference type="Pfam" id="PF01381">
    <property type="entry name" value="HTH_3"/>
    <property type="match status" value="1"/>
</dbReference>
<evidence type="ECO:0000259" key="4">
    <source>
        <dbReference type="PROSITE" id="PS50943"/>
    </source>
</evidence>
<keyword evidence="1" id="KW-0805">Transcription regulation</keyword>
<feature type="domain" description="HTH cro/C1-type" evidence="4">
    <location>
        <begin position="16"/>
        <end position="71"/>
    </location>
</feature>
<dbReference type="CDD" id="cd06529">
    <property type="entry name" value="S24_LexA-like"/>
    <property type="match status" value="1"/>
</dbReference>
<dbReference type="InterPro" id="IPR036286">
    <property type="entry name" value="LexA/Signal_pep-like_sf"/>
</dbReference>
<evidence type="ECO:0000256" key="2">
    <source>
        <dbReference type="ARBA" id="ARBA00023125"/>
    </source>
</evidence>
<dbReference type="CDD" id="cd00093">
    <property type="entry name" value="HTH_XRE"/>
    <property type="match status" value="1"/>
</dbReference>
<dbReference type="PROSITE" id="PS50943">
    <property type="entry name" value="HTH_CROC1"/>
    <property type="match status" value="1"/>
</dbReference>
<evidence type="ECO:0000313" key="5">
    <source>
        <dbReference type="EMBL" id="EFV02355.1"/>
    </source>
</evidence>
<dbReference type="SUPFAM" id="SSF51306">
    <property type="entry name" value="LexA/Signal peptidase"/>
    <property type="match status" value="1"/>
</dbReference>
<dbReference type="InterPro" id="IPR010982">
    <property type="entry name" value="Lambda_DNA-bd_dom_sf"/>
</dbReference>
<organism evidence="5 6">
    <name type="scientific">Pseudoramibacter alactolyticus ATCC 23263</name>
    <dbReference type="NCBI Taxonomy" id="887929"/>
    <lineage>
        <taxon>Bacteria</taxon>
        <taxon>Bacillati</taxon>
        <taxon>Bacillota</taxon>
        <taxon>Clostridia</taxon>
        <taxon>Eubacteriales</taxon>
        <taxon>Eubacteriaceae</taxon>
        <taxon>Pseudoramibacter</taxon>
    </lineage>
</organism>
<reference evidence="5 6" key="1">
    <citation type="submission" date="2010-12" db="EMBL/GenBank/DDBJ databases">
        <authorList>
            <person name="Muzny D."/>
            <person name="Qin X."/>
            <person name="Deng J."/>
            <person name="Jiang H."/>
            <person name="Liu Y."/>
            <person name="Qu J."/>
            <person name="Song X.-Z."/>
            <person name="Zhang L."/>
            <person name="Thornton R."/>
            <person name="Coyle M."/>
            <person name="Francisco L."/>
            <person name="Jackson L."/>
            <person name="Javaid M."/>
            <person name="Korchina V."/>
            <person name="Kovar C."/>
            <person name="Mata R."/>
            <person name="Mathew T."/>
            <person name="Ngo R."/>
            <person name="Nguyen L."/>
            <person name="Nguyen N."/>
            <person name="Okwuonu G."/>
            <person name="Ongeri F."/>
            <person name="Pham C."/>
            <person name="Simmons D."/>
            <person name="Wilczek-Boney K."/>
            <person name="Hale W."/>
            <person name="Jakkamsetti A."/>
            <person name="Pham P."/>
            <person name="Ruth R."/>
            <person name="San Lucas F."/>
            <person name="Warren J."/>
            <person name="Zhang J."/>
            <person name="Zhao Z."/>
            <person name="Zhou C."/>
            <person name="Zhu D."/>
            <person name="Lee S."/>
            <person name="Bess C."/>
            <person name="Blankenburg K."/>
            <person name="Forbes L."/>
            <person name="Fu Q."/>
            <person name="Gubbala S."/>
            <person name="Hirani K."/>
            <person name="Jayaseelan J.C."/>
            <person name="Lara F."/>
            <person name="Munidasa M."/>
            <person name="Palculict T."/>
            <person name="Patil S."/>
            <person name="Pu L.-L."/>
            <person name="Saada N."/>
            <person name="Tang L."/>
            <person name="Weissenberger G."/>
            <person name="Zhu Y."/>
            <person name="Hemphill L."/>
            <person name="Shang Y."/>
            <person name="Youmans B."/>
            <person name="Ayvaz T."/>
            <person name="Ross M."/>
            <person name="Santibanez J."/>
            <person name="Aqrawi P."/>
            <person name="Gross S."/>
            <person name="Joshi V."/>
            <person name="Fowler G."/>
            <person name="Nazareth L."/>
            <person name="Reid J."/>
            <person name="Worley K."/>
            <person name="Petrosino J."/>
            <person name="Highlander S."/>
            <person name="Gibbs R."/>
        </authorList>
    </citation>
    <scope>NUCLEOTIDE SEQUENCE [LARGE SCALE GENOMIC DNA]</scope>
    <source>
        <strain evidence="5 6">ATCC 23263</strain>
    </source>
</reference>
<dbReference type="PANTHER" id="PTHR40661">
    <property type="match status" value="1"/>
</dbReference>
<dbReference type="SUPFAM" id="SSF47413">
    <property type="entry name" value="lambda repressor-like DNA-binding domains"/>
    <property type="match status" value="1"/>
</dbReference>
<dbReference type="SMART" id="SM00530">
    <property type="entry name" value="HTH_XRE"/>
    <property type="match status" value="1"/>
</dbReference>
<comment type="caution">
    <text evidence="5">The sequence shown here is derived from an EMBL/GenBank/DDBJ whole genome shotgun (WGS) entry which is preliminary data.</text>
</comment>
<dbReference type="AlphaFoldDB" id="E6MF05"/>
<dbReference type="Proteomes" id="UP000004754">
    <property type="component" value="Unassembled WGS sequence"/>
</dbReference>
<evidence type="ECO:0000313" key="6">
    <source>
        <dbReference type="Proteomes" id="UP000004754"/>
    </source>
</evidence>
<name>E6MF05_9FIRM</name>
<dbReference type="Gene3D" id="1.10.260.40">
    <property type="entry name" value="lambda repressor-like DNA-binding domains"/>
    <property type="match status" value="1"/>
</dbReference>
<gene>
    <name evidence="5" type="ORF">HMP0721_0588</name>
</gene>
<dbReference type="PANTHER" id="PTHR40661:SF1">
    <property type="entry name" value="HTH CRO_C1-TYPE DOMAIN-CONTAINING PROTEIN"/>
    <property type="match status" value="1"/>
</dbReference>